<dbReference type="Proteomes" id="UP000324800">
    <property type="component" value="Unassembled WGS sequence"/>
</dbReference>
<organism evidence="1 2">
    <name type="scientific">Streblomastix strix</name>
    <dbReference type="NCBI Taxonomy" id="222440"/>
    <lineage>
        <taxon>Eukaryota</taxon>
        <taxon>Metamonada</taxon>
        <taxon>Preaxostyla</taxon>
        <taxon>Oxymonadida</taxon>
        <taxon>Streblomastigidae</taxon>
        <taxon>Streblomastix</taxon>
    </lineage>
</organism>
<feature type="non-terminal residue" evidence="1">
    <location>
        <position position="33"/>
    </location>
</feature>
<proteinExistence type="predicted"/>
<dbReference type="EMBL" id="SNRW01019972">
    <property type="protein sequence ID" value="KAA6365878.1"/>
    <property type="molecule type" value="Genomic_DNA"/>
</dbReference>
<evidence type="ECO:0000313" key="1">
    <source>
        <dbReference type="EMBL" id="KAA6365878.1"/>
    </source>
</evidence>
<dbReference type="AlphaFoldDB" id="A0A5J4U6C0"/>
<dbReference type="OrthoDB" id="354826at2759"/>
<protein>
    <submittedName>
        <fullName evidence="1">Uncharacterized protein</fullName>
    </submittedName>
</protein>
<reference evidence="1 2" key="1">
    <citation type="submission" date="2019-03" db="EMBL/GenBank/DDBJ databases">
        <title>Single cell metagenomics reveals metabolic interactions within the superorganism composed of flagellate Streblomastix strix and complex community of Bacteroidetes bacteria on its surface.</title>
        <authorList>
            <person name="Treitli S.C."/>
            <person name="Kolisko M."/>
            <person name="Husnik F."/>
            <person name="Keeling P."/>
            <person name="Hampl V."/>
        </authorList>
    </citation>
    <scope>NUCLEOTIDE SEQUENCE [LARGE SCALE GENOMIC DNA]</scope>
    <source>
        <strain evidence="1">ST1C</strain>
    </source>
</reference>
<sequence length="33" mass="3937">MARYGEYLVIEQFEGGSQGRTFLVERDLIQKRF</sequence>
<comment type="caution">
    <text evidence="1">The sequence shown here is derived from an EMBL/GenBank/DDBJ whole genome shotgun (WGS) entry which is preliminary data.</text>
</comment>
<gene>
    <name evidence="1" type="ORF">EZS28_038594</name>
</gene>
<name>A0A5J4U6C0_9EUKA</name>
<accession>A0A5J4U6C0</accession>
<evidence type="ECO:0000313" key="2">
    <source>
        <dbReference type="Proteomes" id="UP000324800"/>
    </source>
</evidence>